<dbReference type="AlphaFoldDB" id="A0A0R1H1J5"/>
<organism evidence="4 5">
    <name type="scientific">Loigolactobacillus bifermentans DSM 20003</name>
    <dbReference type="NCBI Taxonomy" id="1423726"/>
    <lineage>
        <taxon>Bacteria</taxon>
        <taxon>Bacillati</taxon>
        <taxon>Bacillota</taxon>
        <taxon>Bacilli</taxon>
        <taxon>Lactobacillales</taxon>
        <taxon>Lactobacillaceae</taxon>
        <taxon>Loigolactobacillus</taxon>
    </lineage>
</organism>
<evidence type="ECO:0000256" key="2">
    <source>
        <dbReference type="ARBA" id="ARBA00022801"/>
    </source>
</evidence>
<evidence type="ECO:0000256" key="1">
    <source>
        <dbReference type="ARBA" id="ARBA00001946"/>
    </source>
</evidence>
<dbReference type="OrthoDB" id="9806150at2"/>
<proteinExistence type="predicted"/>
<protein>
    <submittedName>
        <fullName evidence="4">ADP-ribose pyrophosphatase</fullName>
    </submittedName>
</protein>
<dbReference type="PATRIC" id="fig|1423726.3.peg.502"/>
<keyword evidence="5" id="KW-1185">Reference proteome</keyword>
<dbReference type="InterPro" id="IPR015797">
    <property type="entry name" value="NUDIX_hydrolase-like_dom_sf"/>
</dbReference>
<dbReference type="STRING" id="1423726.FC07_GL000488"/>
<gene>
    <name evidence="4" type="ORF">FC07_GL000488</name>
</gene>
<evidence type="ECO:0000313" key="4">
    <source>
        <dbReference type="EMBL" id="KRK40477.1"/>
    </source>
</evidence>
<dbReference type="EMBL" id="AZDA01000013">
    <property type="protein sequence ID" value="KRK40477.1"/>
    <property type="molecule type" value="Genomic_DNA"/>
</dbReference>
<comment type="cofactor">
    <cofactor evidence="1">
        <name>Mg(2+)</name>
        <dbReference type="ChEBI" id="CHEBI:18420"/>
    </cofactor>
</comment>
<dbReference type="GO" id="GO:0005829">
    <property type="term" value="C:cytosol"/>
    <property type="evidence" value="ECO:0007669"/>
    <property type="project" value="TreeGrafter"/>
</dbReference>
<dbReference type="PROSITE" id="PS51462">
    <property type="entry name" value="NUDIX"/>
    <property type="match status" value="1"/>
</dbReference>
<dbReference type="GO" id="GO:0016787">
    <property type="term" value="F:hydrolase activity"/>
    <property type="evidence" value="ECO:0007669"/>
    <property type="project" value="UniProtKB-KW"/>
</dbReference>
<dbReference type="InterPro" id="IPR000086">
    <property type="entry name" value="NUDIX_hydrolase_dom"/>
</dbReference>
<dbReference type="GO" id="GO:0006753">
    <property type="term" value="P:nucleoside phosphate metabolic process"/>
    <property type="evidence" value="ECO:0007669"/>
    <property type="project" value="TreeGrafter"/>
</dbReference>
<dbReference type="Pfam" id="PF00293">
    <property type="entry name" value="NUDIX"/>
    <property type="match status" value="1"/>
</dbReference>
<dbReference type="GO" id="GO:0019693">
    <property type="term" value="P:ribose phosphate metabolic process"/>
    <property type="evidence" value="ECO:0007669"/>
    <property type="project" value="TreeGrafter"/>
</dbReference>
<dbReference type="SUPFAM" id="SSF55811">
    <property type="entry name" value="Nudix"/>
    <property type="match status" value="1"/>
</dbReference>
<reference evidence="4 5" key="1">
    <citation type="journal article" date="2015" name="Genome Announc.">
        <title>Expanding the biotechnology potential of lactobacilli through comparative genomics of 213 strains and associated genera.</title>
        <authorList>
            <person name="Sun Z."/>
            <person name="Harris H.M."/>
            <person name="McCann A."/>
            <person name="Guo C."/>
            <person name="Argimon S."/>
            <person name="Zhang W."/>
            <person name="Yang X."/>
            <person name="Jeffery I.B."/>
            <person name="Cooney J.C."/>
            <person name="Kagawa T.F."/>
            <person name="Liu W."/>
            <person name="Song Y."/>
            <person name="Salvetti E."/>
            <person name="Wrobel A."/>
            <person name="Rasinkangas P."/>
            <person name="Parkhill J."/>
            <person name="Rea M.C."/>
            <person name="O'Sullivan O."/>
            <person name="Ritari J."/>
            <person name="Douillard F.P."/>
            <person name="Paul Ross R."/>
            <person name="Yang R."/>
            <person name="Briner A.E."/>
            <person name="Felis G.E."/>
            <person name="de Vos W.M."/>
            <person name="Barrangou R."/>
            <person name="Klaenhammer T.R."/>
            <person name="Caufield P.W."/>
            <person name="Cui Y."/>
            <person name="Zhang H."/>
            <person name="O'Toole P.W."/>
        </authorList>
    </citation>
    <scope>NUCLEOTIDE SEQUENCE [LARGE SCALE GENOMIC DNA]</scope>
    <source>
        <strain evidence="4 5">DSM 20003</strain>
    </source>
</reference>
<name>A0A0R1H1J5_9LACO</name>
<feature type="domain" description="Nudix hydrolase" evidence="3">
    <location>
        <begin position="40"/>
        <end position="178"/>
    </location>
</feature>
<dbReference type="PANTHER" id="PTHR11839">
    <property type="entry name" value="UDP/ADP-SUGAR PYROPHOSPHATASE"/>
    <property type="match status" value="1"/>
</dbReference>
<dbReference type="RefSeq" id="WP_057903563.1">
    <property type="nucleotide sequence ID" value="NZ_AZDA01000013.1"/>
</dbReference>
<dbReference type="Proteomes" id="UP000051461">
    <property type="component" value="Unassembled WGS sequence"/>
</dbReference>
<keyword evidence="2" id="KW-0378">Hydrolase</keyword>
<comment type="caution">
    <text evidence="4">The sequence shown here is derived from an EMBL/GenBank/DDBJ whole genome shotgun (WGS) entry which is preliminary data.</text>
</comment>
<evidence type="ECO:0000259" key="3">
    <source>
        <dbReference type="PROSITE" id="PS51462"/>
    </source>
</evidence>
<sequence>MDFAEKLVSQEVLYHGHVIQLDLENVTLPNGQPAKREVIHHPGAAAIMPFLPDGRMLFVEQWRQPLRQITYEIPAGKLDQRDQTPLHAAWRELNEETGYTAARMELVNTFFSSPGFADEKMYLYKALDLKPVTEQLPQDDDEFIRLHVLTLDEALAKQQAGVICDAKTVVAVQQWQIMTLQEAMK</sequence>
<dbReference type="PANTHER" id="PTHR11839:SF18">
    <property type="entry name" value="NUDIX HYDROLASE DOMAIN-CONTAINING PROTEIN"/>
    <property type="match status" value="1"/>
</dbReference>
<dbReference type="CDD" id="cd03424">
    <property type="entry name" value="NUDIX_ADPRase_Nudt5_UGPPase_Nudt14"/>
    <property type="match status" value="1"/>
</dbReference>
<dbReference type="FunFam" id="3.90.79.10:FF:000024">
    <property type="entry name" value="ADP-ribose pyrophosphatase"/>
    <property type="match status" value="1"/>
</dbReference>
<evidence type="ECO:0000313" key="5">
    <source>
        <dbReference type="Proteomes" id="UP000051461"/>
    </source>
</evidence>
<accession>A0A0R1H1J5</accession>
<dbReference type="Gene3D" id="3.90.79.10">
    <property type="entry name" value="Nucleoside Triphosphate Pyrophosphohydrolase"/>
    <property type="match status" value="1"/>
</dbReference>